<feature type="repeat" description="Filamin" evidence="2">
    <location>
        <begin position="207"/>
        <end position="339"/>
    </location>
</feature>
<evidence type="ECO:0000313" key="5">
    <source>
        <dbReference type="EnsemblMetazoa" id="SMAR007103-PA"/>
    </source>
</evidence>
<dbReference type="Gene3D" id="1.10.418.10">
    <property type="entry name" value="Calponin-like domain"/>
    <property type="match status" value="1"/>
</dbReference>
<protein>
    <recommendedName>
        <fullName evidence="4">Calponin-homology (CH) domain-containing protein</fullName>
    </recommendedName>
</protein>
<dbReference type="InterPro" id="IPR044801">
    <property type="entry name" value="Filamin"/>
</dbReference>
<dbReference type="PANTHER" id="PTHR38537">
    <property type="entry name" value="JITTERBUG, ISOFORM N"/>
    <property type="match status" value="1"/>
</dbReference>
<dbReference type="PANTHER" id="PTHR38537:SF8">
    <property type="entry name" value="FILAMIN-A"/>
    <property type="match status" value="1"/>
</dbReference>
<dbReference type="eggNOG" id="KOG0518">
    <property type="taxonomic scope" value="Eukaryota"/>
</dbReference>
<keyword evidence="3" id="KW-0175">Coiled coil</keyword>
<dbReference type="InterPro" id="IPR036872">
    <property type="entry name" value="CH_dom_sf"/>
</dbReference>
<evidence type="ECO:0000259" key="4">
    <source>
        <dbReference type="PROSITE" id="PS50021"/>
    </source>
</evidence>
<evidence type="ECO:0000256" key="3">
    <source>
        <dbReference type="SAM" id="Coils"/>
    </source>
</evidence>
<dbReference type="SUPFAM" id="SSF81296">
    <property type="entry name" value="E set domains"/>
    <property type="match status" value="1"/>
</dbReference>
<dbReference type="EnsemblMetazoa" id="SMAR007103-RA">
    <property type="protein sequence ID" value="SMAR007103-PA"/>
    <property type="gene ID" value="SMAR007103"/>
</dbReference>
<dbReference type="InterPro" id="IPR001715">
    <property type="entry name" value="CH_dom"/>
</dbReference>
<dbReference type="AlphaFoldDB" id="T1J0P7"/>
<dbReference type="SMART" id="SM00033">
    <property type="entry name" value="CH"/>
    <property type="match status" value="1"/>
</dbReference>
<dbReference type="Gene3D" id="2.60.40.10">
    <property type="entry name" value="Immunoglobulins"/>
    <property type="match status" value="1"/>
</dbReference>
<dbReference type="HOGENOM" id="CLU_579134_0_0_1"/>
<proteinExistence type="predicted"/>
<keyword evidence="6" id="KW-1185">Reference proteome</keyword>
<dbReference type="InterPro" id="IPR013783">
    <property type="entry name" value="Ig-like_fold"/>
</dbReference>
<dbReference type="STRING" id="126957.T1J0P7"/>
<evidence type="ECO:0000313" key="6">
    <source>
        <dbReference type="Proteomes" id="UP000014500"/>
    </source>
</evidence>
<dbReference type="Proteomes" id="UP000014500">
    <property type="component" value="Unassembled WGS sequence"/>
</dbReference>
<feature type="domain" description="Calponin-homology (CH)" evidence="4">
    <location>
        <begin position="84"/>
        <end position="193"/>
    </location>
</feature>
<feature type="coiled-coil region" evidence="3">
    <location>
        <begin position="41"/>
        <end position="68"/>
    </location>
</feature>
<evidence type="ECO:0000256" key="1">
    <source>
        <dbReference type="ARBA" id="ARBA00022737"/>
    </source>
</evidence>
<sequence length="472" mass="54456">MQEAISRTPDVSLAAFGFNEETQTAPTIYRMALNYLRDLAFKNATLLNEKMKILLKQLKDQLQETYENYAVWLHAYLIMYFWNEDDLDPLLEWVRSKAPGCSVNDFGPAWKNGLILIALLEGIVQSKCGCTQYHILNPKHSKQNVELAFSMAKKYLGVSPTLSAIEVTSGSILYERKLIRYITMLKLAISRRQNLTTTQISLSPHQDPLFHDQPCLVRGMGIITARRYKPARFNLYVKHRDQMDILIEINGPGDDFCSHRITTRSPRNQNICSTSLLTASPTDQMTDFVFRPYMNIDLEYEILGRSVSIVYWPVSAGEHELNIYWKGRHVHESPYMVMVEDAPESSSIKSKFLPHKRKNRLFVNDAKKENRKGGQVVKKRILRQFVLRNGKEIELEDKKPLPHDPKAWCGNTCLACKLVTDTPENDSQKKIFDSSYPQHRVHPVTTALLIYLYSIILPQYRLIFLLTKLQIN</sequence>
<dbReference type="InterPro" id="IPR014756">
    <property type="entry name" value="Ig_E-set"/>
</dbReference>
<name>T1J0P7_STRMM</name>
<reference evidence="5" key="2">
    <citation type="submission" date="2015-02" db="UniProtKB">
        <authorList>
            <consortium name="EnsemblMetazoa"/>
        </authorList>
    </citation>
    <scope>IDENTIFICATION</scope>
</reference>
<accession>T1J0P7</accession>
<dbReference type="InterPro" id="IPR017868">
    <property type="entry name" value="Filamin/ABP280_repeat-like"/>
</dbReference>
<dbReference type="SUPFAM" id="SSF47576">
    <property type="entry name" value="Calponin-homology domain, CH-domain"/>
    <property type="match status" value="1"/>
</dbReference>
<evidence type="ECO:0000256" key="2">
    <source>
        <dbReference type="PROSITE-ProRule" id="PRU00087"/>
    </source>
</evidence>
<dbReference type="Pfam" id="PF00307">
    <property type="entry name" value="CH"/>
    <property type="match status" value="1"/>
</dbReference>
<keyword evidence="1" id="KW-0677">Repeat</keyword>
<dbReference type="PROSITE" id="PS50194">
    <property type="entry name" value="FILAMIN_REPEAT"/>
    <property type="match status" value="1"/>
</dbReference>
<dbReference type="GO" id="GO:0030036">
    <property type="term" value="P:actin cytoskeleton organization"/>
    <property type="evidence" value="ECO:0007669"/>
    <property type="project" value="InterPro"/>
</dbReference>
<dbReference type="PROSITE" id="PS50021">
    <property type="entry name" value="CH"/>
    <property type="match status" value="1"/>
</dbReference>
<reference evidence="6" key="1">
    <citation type="submission" date="2011-05" db="EMBL/GenBank/DDBJ databases">
        <authorList>
            <person name="Richards S.R."/>
            <person name="Qu J."/>
            <person name="Jiang H."/>
            <person name="Jhangiani S.N."/>
            <person name="Agravi P."/>
            <person name="Goodspeed R."/>
            <person name="Gross S."/>
            <person name="Mandapat C."/>
            <person name="Jackson L."/>
            <person name="Mathew T."/>
            <person name="Pu L."/>
            <person name="Thornton R."/>
            <person name="Saada N."/>
            <person name="Wilczek-Boney K.B."/>
            <person name="Lee S."/>
            <person name="Kovar C."/>
            <person name="Wu Y."/>
            <person name="Scherer S.E."/>
            <person name="Worley K.C."/>
            <person name="Muzny D.M."/>
            <person name="Gibbs R."/>
        </authorList>
    </citation>
    <scope>NUCLEOTIDE SEQUENCE</scope>
    <source>
        <strain evidence="6">Brora</strain>
    </source>
</reference>
<dbReference type="EMBL" id="JH431739">
    <property type="status" value="NOT_ANNOTATED_CDS"/>
    <property type="molecule type" value="Genomic_DNA"/>
</dbReference>
<dbReference type="GO" id="GO:0051015">
    <property type="term" value="F:actin filament binding"/>
    <property type="evidence" value="ECO:0007669"/>
    <property type="project" value="InterPro"/>
</dbReference>
<organism evidence="5 6">
    <name type="scientific">Strigamia maritima</name>
    <name type="common">European centipede</name>
    <name type="synonym">Geophilus maritimus</name>
    <dbReference type="NCBI Taxonomy" id="126957"/>
    <lineage>
        <taxon>Eukaryota</taxon>
        <taxon>Metazoa</taxon>
        <taxon>Ecdysozoa</taxon>
        <taxon>Arthropoda</taxon>
        <taxon>Myriapoda</taxon>
        <taxon>Chilopoda</taxon>
        <taxon>Pleurostigmophora</taxon>
        <taxon>Geophilomorpha</taxon>
        <taxon>Linotaeniidae</taxon>
        <taxon>Strigamia</taxon>
    </lineage>
</organism>